<feature type="DNA-binding region" description="H-T-H motif" evidence="2">
    <location>
        <begin position="65"/>
        <end position="84"/>
    </location>
</feature>
<dbReference type="InterPro" id="IPR001647">
    <property type="entry name" value="HTH_TetR"/>
</dbReference>
<dbReference type="Pfam" id="PF14278">
    <property type="entry name" value="TetR_C_8"/>
    <property type="match status" value="1"/>
</dbReference>
<dbReference type="RefSeq" id="WP_329407882.1">
    <property type="nucleotide sequence ID" value="NZ_CP109441.1"/>
</dbReference>
<keyword evidence="1 2" id="KW-0238">DNA-binding</keyword>
<dbReference type="PANTHER" id="PTHR43479:SF7">
    <property type="entry name" value="TETR-FAMILY TRANSCRIPTIONAL REGULATOR"/>
    <property type="match status" value="1"/>
</dbReference>
<evidence type="ECO:0000259" key="3">
    <source>
        <dbReference type="PROSITE" id="PS50977"/>
    </source>
</evidence>
<dbReference type="EMBL" id="CP109441">
    <property type="protein sequence ID" value="WUV44779.1"/>
    <property type="molecule type" value="Genomic_DNA"/>
</dbReference>
<dbReference type="SUPFAM" id="SSF46689">
    <property type="entry name" value="Homeodomain-like"/>
    <property type="match status" value="1"/>
</dbReference>
<name>A0ABZ1YSR8_9NOCA</name>
<dbReference type="InterPro" id="IPR039532">
    <property type="entry name" value="TetR_C_Firmicutes"/>
</dbReference>
<gene>
    <name evidence="4" type="ORF">OG563_37445</name>
</gene>
<protein>
    <submittedName>
        <fullName evidence="4">TetR family transcriptional regulator C-terminal domain-containing protein</fullName>
    </submittedName>
</protein>
<reference evidence="4" key="1">
    <citation type="submission" date="2022-10" db="EMBL/GenBank/DDBJ databases">
        <title>The complete genomes of actinobacterial strains from the NBC collection.</title>
        <authorList>
            <person name="Joergensen T.S."/>
            <person name="Alvarez Arevalo M."/>
            <person name="Sterndorff E.B."/>
            <person name="Faurdal D."/>
            <person name="Vuksanovic O."/>
            <person name="Mourched A.-S."/>
            <person name="Charusanti P."/>
            <person name="Shaw S."/>
            <person name="Blin K."/>
            <person name="Weber T."/>
        </authorList>
    </citation>
    <scope>NUCLEOTIDE SEQUENCE</scope>
    <source>
        <strain evidence="4">NBC_01482</strain>
    </source>
</reference>
<evidence type="ECO:0000313" key="5">
    <source>
        <dbReference type="Proteomes" id="UP001432062"/>
    </source>
</evidence>
<keyword evidence="5" id="KW-1185">Reference proteome</keyword>
<dbReference type="InterPro" id="IPR050624">
    <property type="entry name" value="HTH-type_Tx_Regulator"/>
</dbReference>
<dbReference type="Pfam" id="PF00440">
    <property type="entry name" value="TetR_N"/>
    <property type="match status" value="1"/>
</dbReference>
<dbReference type="Proteomes" id="UP001432062">
    <property type="component" value="Chromosome"/>
</dbReference>
<organism evidence="4 5">
    <name type="scientific">Nocardia vinacea</name>
    <dbReference type="NCBI Taxonomy" id="96468"/>
    <lineage>
        <taxon>Bacteria</taxon>
        <taxon>Bacillati</taxon>
        <taxon>Actinomycetota</taxon>
        <taxon>Actinomycetes</taxon>
        <taxon>Mycobacteriales</taxon>
        <taxon>Nocardiaceae</taxon>
        <taxon>Nocardia</taxon>
    </lineage>
</organism>
<dbReference type="PROSITE" id="PS50977">
    <property type="entry name" value="HTH_TETR_2"/>
    <property type="match status" value="1"/>
</dbReference>
<sequence length="233" mass="25189">MGRPQVSDSETTVFQHMLDIQQVLEKYPVAMSAHPLADPRISRTRAALESALLELLCDHDLAQITVRHITQRAGVNRSTFYEHYASVDDLASSAGETLFDRLIAAAPVVGARHGDTDDNQAVSALASLFAHVADHANLYRALVGDGGSAHVVNHIHQRLTIATHVNLTHPENSQDETHEADPTEIPQDYPAAFLSGALLGTILDWLRRDCPGTPQEMSAAIWPLLQAAATAAA</sequence>
<evidence type="ECO:0000256" key="1">
    <source>
        <dbReference type="ARBA" id="ARBA00023125"/>
    </source>
</evidence>
<dbReference type="PANTHER" id="PTHR43479">
    <property type="entry name" value="ACREF/ENVCD OPERON REPRESSOR-RELATED"/>
    <property type="match status" value="1"/>
</dbReference>
<dbReference type="Gene3D" id="1.10.357.10">
    <property type="entry name" value="Tetracycline Repressor, domain 2"/>
    <property type="match status" value="1"/>
</dbReference>
<evidence type="ECO:0000256" key="2">
    <source>
        <dbReference type="PROSITE-ProRule" id="PRU00335"/>
    </source>
</evidence>
<accession>A0ABZ1YSR8</accession>
<dbReference type="InterPro" id="IPR009057">
    <property type="entry name" value="Homeodomain-like_sf"/>
</dbReference>
<proteinExistence type="predicted"/>
<evidence type="ECO:0000313" key="4">
    <source>
        <dbReference type="EMBL" id="WUV44779.1"/>
    </source>
</evidence>
<feature type="domain" description="HTH tetR-type" evidence="3">
    <location>
        <begin position="42"/>
        <end position="102"/>
    </location>
</feature>